<sequence length="119" mass="13542">MLESRYPIGSGSGSVKGWHAAELAKFKAFDDREDNDHYIQNTKAGVTVTIKYDIGCKFCGHLAGYHGGEYKARVVTKECYRCWKQGHWDEVCAGYIKSECGDWFLKLLAKRRCIRLSNV</sequence>
<accession>A0A540KKI7</accession>
<dbReference type="AlphaFoldDB" id="A0A540KKI7"/>
<evidence type="ECO:0000313" key="1">
    <source>
        <dbReference type="EMBL" id="TQD74689.1"/>
    </source>
</evidence>
<evidence type="ECO:0008006" key="3">
    <source>
        <dbReference type="Google" id="ProtNLM"/>
    </source>
</evidence>
<organism evidence="1 2">
    <name type="scientific">Malus baccata</name>
    <name type="common">Siberian crab apple</name>
    <name type="synonym">Pyrus baccata</name>
    <dbReference type="NCBI Taxonomy" id="106549"/>
    <lineage>
        <taxon>Eukaryota</taxon>
        <taxon>Viridiplantae</taxon>
        <taxon>Streptophyta</taxon>
        <taxon>Embryophyta</taxon>
        <taxon>Tracheophyta</taxon>
        <taxon>Spermatophyta</taxon>
        <taxon>Magnoliopsida</taxon>
        <taxon>eudicotyledons</taxon>
        <taxon>Gunneridae</taxon>
        <taxon>Pentapetalae</taxon>
        <taxon>rosids</taxon>
        <taxon>fabids</taxon>
        <taxon>Rosales</taxon>
        <taxon>Rosaceae</taxon>
        <taxon>Amygdaloideae</taxon>
        <taxon>Maleae</taxon>
        <taxon>Malus</taxon>
    </lineage>
</organism>
<proteinExistence type="predicted"/>
<gene>
    <name evidence="1" type="ORF">C1H46_039780</name>
</gene>
<dbReference type="Proteomes" id="UP000315295">
    <property type="component" value="Unassembled WGS sequence"/>
</dbReference>
<name>A0A540KKI7_MALBA</name>
<dbReference type="EMBL" id="VIEB01001159">
    <property type="protein sequence ID" value="TQD74689.1"/>
    <property type="molecule type" value="Genomic_DNA"/>
</dbReference>
<protein>
    <recommendedName>
        <fullName evidence="3">CCHC-type domain-containing protein</fullName>
    </recommendedName>
</protein>
<evidence type="ECO:0000313" key="2">
    <source>
        <dbReference type="Proteomes" id="UP000315295"/>
    </source>
</evidence>
<keyword evidence="2" id="KW-1185">Reference proteome</keyword>
<reference evidence="1 2" key="1">
    <citation type="journal article" date="2019" name="G3 (Bethesda)">
        <title>Sequencing of a Wild Apple (Malus baccata) Genome Unravels the Differences Between Cultivated and Wild Apple Species Regarding Disease Resistance and Cold Tolerance.</title>
        <authorList>
            <person name="Chen X."/>
        </authorList>
    </citation>
    <scope>NUCLEOTIDE SEQUENCE [LARGE SCALE GENOMIC DNA]</scope>
    <source>
        <strain evidence="2">cv. Shandingzi</strain>
        <tissue evidence="1">Leaves</tissue>
    </source>
</reference>
<comment type="caution">
    <text evidence="1">The sequence shown here is derived from an EMBL/GenBank/DDBJ whole genome shotgun (WGS) entry which is preliminary data.</text>
</comment>